<organism evidence="1 2">
    <name type="scientific">Nesidiocoris tenuis</name>
    <dbReference type="NCBI Taxonomy" id="355587"/>
    <lineage>
        <taxon>Eukaryota</taxon>
        <taxon>Metazoa</taxon>
        <taxon>Ecdysozoa</taxon>
        <taxon>Arthropoda</taxon>
        <taxon>Hexapoda</taxon>
        <taxon>Insecta</taxon>
        <taxon>Pterygota</taxon>
        <taxon>Neoptera</taxon>
        <taxon>Paraneoptera</taxon>
        <taxon>Hemiptera</taxon>
        <taxon>Heteroptera</taxon>
        <taxon>Panheteroptera</taxon>
        <taxon>Cimicomorpha</taxon>
        <taxon>Miridae</taxon>
        <taxon>Dicyphina</taxon>
        <taxon>Nesidiocoris</taxon>
    </lineage>
</organism>
<proteinExistence type="predicted"/>
<sequence>MRGNRLTIIEDSAVTARFPTIRKAVKKRRCSTVGKEYRRMGRVDAIGVISMEVSETEMKIIIALADIAGRSVVTSYLG</sequence>
<name>A0ABN7B2R8_9HEMI</name>
<keyword evidence="2" id="KW-1185">Reference proteome</keyword>
<protein>
    <submittedName>
        <fullName evidence="1">Uncharacterized protein</fullName>
    </submittedName>
</protein>
<reference evidence="1 2" key="1">
    <citation type="submission" date="2023-09" db="EMBL/GenBank/DDBJ databases">
        <title>Nesidiocoris tenuis whole genome shotgun sequence.</title>
        <authorList>
            <person name="Shibata T."/>
            <person name="Shimoda M."/>
            <person name="Kobayashi T."/>
            <person name="Uehara T."/>
        </authorList>
    </citation>
    <scope>NUCLEOTIDE SEQUENCE [LARGE SCALE GENOMIC DNA]</scope>
    <source>
        <strain evidence="1 2">Japan</strain>
    </source>
</reference>
<dbReference type="Proteomes" id="UP001307889">
    <property type="component" value="Chromosome 8"/>
</dbReference>
<accession>A0ABN7B2R8</accession>
<evidence type="ECO:0000313" key="1">
    <source>
        <dbReference type="EMBL" id="BES97874.1"/>
    </source>
</evidence>
<dbReference type="EMBL" id="AP028916">
    <property type="protein sequence ID" value="BES97874.1"/>
    <property type="molecule type" value="Genomic_DNA"/>
</dbReference>
<evidence type="ECO:0000313" key="2">
    <source>
        <dbReference type="Proteomes" id="UP001307889"/>
    </source>
</evidence>
<gene>
    <name evidence="1" type="ORF">NTJ_10688</name>
</gene>